<name>A0A449BZA6_PLAVN</name>
<dbReference type="Gene3D" id="3.40.50.2020">
    <property type="match status" value="1"/>
</dbReference>
<evidence type="ECO:0000313" key="4">
    <source>
        <dbReference type="Proteomes" id="UP000290582"/>
    </source>
</evidence>
<dbReference type="PANTHER" id="PTHR46683:SF1">
    <property type="entry name" value="OROTATE PHOSPHORIBOSYLTRANSFERASE 1-RELATED"/>
    <property type="match status" value="1"/>
</dbReference>
<keyword evidence="1" id="KW-0472">Membrane</keyword>
<dbReference type="VEuPathDB" id="PlasmoDB:PVVCY_1400150"/>
<dbReference type="GeneID" id="19959537"/>
<dbReference type="Pfam" id="PF00156">
    <property type="entry name" value="Pribosyltran"/>
    <property type="match status" value="1"/>
</dbReference>
<accession>A0A449BZA6</accession>
<keyword evidence="3" id="KW-0808">Transferase</keyword>
<gene>
    <name evidence="3" type="ORF">PVVCY_1400150</name>
</gene>
<sequence length="255" mass="29848">MERHNKETKHISEEELRTKYDELCKKIKLGNDNSNNDDIKEMKKLLVDALVKYKVILYGDITLKSKKKVNNYISMGFLNNAISANIISFLLSDLILSKKLSFDYLFGASYKGIPIVTLTSHFLLTTNKFHNIFFLYDRKEKKDYGDKSFIVGNLEENYIGSVQVEKKTDKKKVVVIDDVFSYGIVLTDIFKKMKAFEYLEIVAWVVVINRNEYKMNEKNEKVYFKDIFEQKHNIPIYSLINGNDDISHLIKNYTD</sequence>
<dbReference type="GO" id="GO:0046132">
    <property type="term" value="P:pyrimidine ribonucleoside biosynthetic process"/>
    <property type="evidence" value="ECO:0007669"/>
    <property type="project" value="TreeGrafter"/>
</dbReference>
<dbReference type="InterPro" id="IPR000836">
    <property type="entry name" value="PRTase_dom"/>
</dbReference>
<feature type="transmembrane region" description="Helical" evidence="1">
    <location>
        <begin position="104"/>
        <end position="124"/>
    </location>
</feature>
<evidence type="ECO:0000313" key="3">
    <source>
        <dbReference type="EMBL" id="VEV58774.1"/>
    </source>
</evidence>
<dbReference type="GO" id="GO:0005737">
    <property type="term" value="C:cytoplasm"/>
    <property type="evidence" value="ECO:0007669"/>
    <property type="project" value="TreeGrafter"/>
</dbReference>
<dbReference type="GO" id="GO:0004588">
    <property type="term" value="F:orotate phosphoribosyltransferase activity"/>
    <property type="evidence" value="ECO:0007669"/>
    <property type="project" value="TreeGrafter"/>
</dbReference>
<organism evidence="3 4">
    <name type="scientific">Plasmodium vinckei vinckei</name>
    <dbReference type="NCBI Taxonomy" id="54757"/>
    <lineage>
        <taxon>Eukaryota</taxon>
        <taxon>Sar</taxon>
        <taxon>Alveolata</taxon>
        <taxon>Apicomplexa</taxon>
        <taxon>Aconoidasida</taxon>
        <taxon>Haemosporida</taxon>
        <taxon>Plasmodiidae</taxon>
        <taxon>Plasmodium</taxon>
        <taxon>Plasmodium (Vinckeia)</taxon>
    </lineage>
</organism>
<keyword evidence="1" id="KW-1133">Transmembrane helix</keyword>
<evidence type="ECO:0000256" key="1">
    <source>
        <dbReference type="SAM" id="Phobius"/>
    </source>
</evidence>
<dbReference type="KEGG" id="pvv:PVVCY_1400150"/>
<dbReference type="Proteomes" id="UP000290582">
    <property type="component" value="Chromosome PVVCY_14"/>
</dbReference>
<dbReference type="GO" id="GO:0006221">
    <property type="term" value="P:pyrimidine nucleotide biosynthetic process"/>
    <property type="evidence" value="ECO:0007669"/>
    <property type="project" value="TreeGrafter"/>
</dbReference>
<protein>
    <submittedName>
        <fullName evidence="3">Orotate phosphoribosyltransferase, putative</fullName>
    </submittedName>
</protein>
<evidence type="ECO:0000259" key="2">
    <source>
        <dbReference type="Pfam" id="PF00156"/>
    </source>
</evidence>
<keyword evidence="3" id="KW-0328">Glycosyltransferase</keyword>
<dbReference type="InterPro" id="IPR029057">
    <property type="entry name" value="PRTase-like"/>
</dbReference>
<feature type="domain" description="Phosphoribosyltransferase" evidence="2">
    <location>
        <begin position="79"/>
        <end position="229"/>
    </location>
</feature>
<reference evidence="3 4" key="1">
    <citation type="submission" date="2019-01" db="EMBL/GenBank/DDBJ databases">
        <authorList>
            <person name="Ramaprasad A."/>
        </authorList>
    </citation>
    <scope>NUCLEOTIDE SEQUENCE [LARGE SCALE GENOMIC DNA]</scope>
</reference>
<dbReference type="EMBL" id="LR215070">
    <property type="protein sequence ID" value="VEV58774.1"/>
    <property type="molecule type" value="Genomic_DNA"/>
</dbReference>
<dbReference type="PANTHER" id="PTHR46683">
    <property type="entry name" value="OROTATE PHOSPHORIBOSYLTRANSFERASE 1-RELATED"/>
    <property type="match status" value="1"/>
</dbReference>
<dbReference type="RefSeq" id="XP_008623231.1">
    <property type="nucleotide sequence ID" value="XM_008625009.1"/>
</dbReference>
<dbReference type="GO" id="GO:0006207">
    <property type="term" value="P:'de novo' pyrimidine nucleobase biosynthetic process"/>
    <property type="evidence" value="ECO:0007669"/>
    <property type="project" value="TreeGrafter"/>
</dbReference>
<proteinExistence type="predicted"/>
<dbReference type="OrthoDB" id="5553476at2759"/>
<keyword evidence="1" id="KW-0812">Transmembrane</keyword>
<dbReference type="AlphaFoldDB" id="A0A449BZA6"/>
<feature type="transmembrane region" description="Helical" evidence="1">
    <location>
        <begin position="72"/>
        <end position="92"/>
    </location>
</feature>
<dbReference type="SUPFAM" id="SSF53271">
    <property type="entry name" value="PRTase-like"/>
    <property type="match status" value="1"/>
</dbReference>